<reference evidence="7" key="1">
    <citation type="submission" date="2017-02" db="EMBL/GenBank/DDBJ databases">
        <title>Natronthermophilus aegyptiacus gen. nov.,sp. nov., an aerobic, extremely halophilic alkalithermophilic archaeon isolated from the athalassohaline Wadi An Natrun, Egypt.</title>
        <authorList>
            <person name="Zhao B."/>
        </authorList>
    </citation>
    <scope>NUCLEOTIDE SEQUENCE [LARGE SCALE GENOMIC DNA]</scope>
    <source>
        <strain evidence="7">JW/NM-HA 15</strain>
    </source>
</reference>
<evidence type="ECO:0000259" key="5">
    <source>
        <dbReference type="PROSITE" id="PS51078"/>
    </source>
</evidence>
<dbReference type="EMBL" id="CP019893">
    <property type="protein sequence ID" value="ARS90737.1"/>
    <property type="molecule type" value="Genomic_DNA"/>
</dbReference>
<keyword evidence="1" id="KW-0805">Transcription regulation</keyword>
<evidence type="ECO:0000313" key="7">
    <source>
        <dbReference type="Proteomes" id="UP000250088"/>
    </source>
</evidence>
<accession>A0A2Z2HYB3</accession>
<dbReference type="GO" id="GO:0045892">
    <property type="term" value="P:negative regulation of DNA-templated transcription"/>
    <property type="evidence" value="ECO:0007669"/>
    <property type="project" value="TreeGrafter"/>
</dbReference>
<dbReference type="InterPro" id="IPR029016">
    <property type="entry name" value="GAF-like_dom_sf"/>
</dbReference>
<organism evidence="6 7">
    <name type="scientific">Natrarchaeobaculum aegyptiacum</name>
    <dbReference type="NCBI Taxonomy" id="745377"/>
    <lineage>
        <taxon>Archaea</taxon>
        <taxon>Methanobacteriati</taxon>
        <taxon>Methanobacteriota</taxon>
        <taxon>Stenosarchaea group</taxon>
        <taxon>Halobacteria</taxon>
        <taxon>Halobacteriales</taxon>
        <taxon>Natrialbaceae</taxon>
        <taxon>Natrarchaeobaculum</taxon>
    </lineage>
</organism>
<dbReference type="KEGG" id="naj:B1756_14055"/>
<sequence>MEESDPPRTIHAVEKASEIIRTLAREGTMGVTDLSSELDISKGTIHTHLATLVQEGYIVKQENEYALSLRFLGLAEHVKDRLEIYDMVQEEIDALAEKTSERAQYAVMESNKTVFVYRAEGENAVRASVGIGEYEYPHCTAVGKAMLAYLPNHRLESVIEEHGLPRRTENTISNATDLKNELDTVREREFAIDNEERARGIRCIATPLRDDVGRLLGGISISGPARRLTDERIENDLKDDLLRSANVIEVNSGLDT</sequence>
<feature type="domain" description="IclR-ED" evidence="5">
    <location>
        <begin position="70"/>
        <end position="254"/>
    </location>
</feature>
<evidence type="ECO:0000256" key="2">
    <source>
        <dbReference type="ARBA" id="ARBA00023125"/>
    </source>
</evidence>
<dbReference type="SUPFAM" id="SSF55781">
    <property type="entry name" value="GAF domain-like"/>
    <property type="match status" value="1"/>
</dbReference>
<dbReference type="SMART" id="SM00346">
    <property type="entry name" value="HTH_ICLR"/>
    <property type="match status" value="1"/>
</dbReference>
<keyword evidence="7" id="KW-1185">Reference proteome</keyword>
<protein>
    <recommendedName>
        <fullName evidence="8">IclR family transcriptional regulator</fullName>
    </recommendedName>
</protein>
<dbReference type="InterPro" id="IPR036388">
    <property type="entry name" value="WH-like_DNA-bd_sf"/>
</dbReference>
<evidence type="ECO:0008006" key="8">
    <source>
        <dbReference type="Google" id="ProtNLM"/>
    </source>
</evidence>
<dbReference type="InterPro" id="IPR036390">
    <property type="entry name" value="WH_DNA-bd_sf"/>
</dbReference>
<dbReference type="GO" id="GO:0003700">
    <property type="term" value="F:DNA-binding transcription factor activity"/>
    <property type="evidence" value="ECO:0007669"/>
    <property type="project" value="TreeGrafter"/>
</dbReference>
<name>A0A2Z2HYB3_9EURY</name>
<evidence type="ECO:0000256" key="1">
    <source>
        <dbReference type="ARBA" id="ARBA00023015"/>
    </source>
</evidence>
<feature type="domain" description="HTH iclR-type" evidence="4">
    <location>
        <begin position="10"/>
        <end position="69"/>
    </location>
</feature>
<dbReference type="Pfam" id="PF01614">
    <property type="entry name" value="IclR_C"/>
    <property type="match status" value="1"/>
</dbReference>
<keyword evidence="2" id="KW-0238">DNA-binding</keyword>
<dbReference type="GO" id="GO:0003677">
    <property type="term" value="F:DNA binding"/>
    <property type="evidence" value="ECO:0007669"/>
    <property type="project" value="UniProtKB-KW"/>
</dbReference>
<dbReference type="InterPro" id="IPR014757">
    <property type="entry name" value="Tscrpt_reg_IclR_C"/>
</dbReference>
<dbReference type="PANTHER" id="PTHR30136:SF35">
    <property type="entry name" value="HTH-TYPE TRANSCRIPTIONAL REGULATOR RV1719"/>
    <property type="match status" value="1"/>
</dbReference>
<dbReference type="GeneID" id="32895219"/>
<dbReference type="CDD" id="cd00090">
    <property type="entry name" value="HTH_ARSR"/>
    <property type="match status" value="1"/>
</dbReference>
<dbReference type="SUPFAM" id="SSF46785">
    <property type="entry name" value="Winged helix' DNA-binding domain"/>
    <property type="match status" value="1"/>
</dbReference>
<dbReference type="PROSITE" id="PS51078">
    <property type="entry name" value="ICLR_ED"/>
    <property type="match status" value="1"/>
</dbReference>
<gene>
    <name evidence="6" type="ORF">B1756_14055</name>
</gene>
<dbReference type="InterPro" id="IPR005471">
    <property type="entry name" value="Tscrpt_reg_IclR_N"/>
</dbReference>
<evidence type="ECO:0000259" key="4">
    <source>
        <dbReference type="PROSITE" id="PS51077"/>
    </source>
</evidence>
<dbReference type="OrthoDB" id="14763at2157"/>
<evidence type="ECO:0000256" key="3">
    <source>
        <dbReference type="ARBA" id="ARBA00023163"/>
    </source>
</evidence>
<keyword evidence="3" id="KW-0804">Transcription</keyword>
<dbReference type="Proteomes" id="UP000250088">
    <property type="component" value="Chromosome"/>
</dbReference>
<dbReference type="RefSeq" id="WP_086889107.1">
    <property type="nucleotide sequence ID" value="NZ_CP019893.1"/>
</dbReference>
<dbReference type="PROSITE" id="PS51077">
    <property type="entry name" value="HTH_ICLR"/>
    <property type="match status" value="1"/>
</dbReference>
<dbReference type="AlphaFoldDB" id="A0A2Z2HYB3"/>
<dbReference type="Gene3D" id="3.30.450.40">
    <property type="match status" value="1"/>
</dbReference>
<dbReference type="InterPro" id="IPR050707">
    <property type="entry name" value="HTH_MetabolicPath_Reg"/>
</dbReference>
<evidence type="ECO:0000313" key="6">
    <source>
        <dbReference type="EMBL" id="ARS90737.1"/>
    </source>
</evidence>
<dbReference type="Gene3D" id="1.10.10.10">
    <property type="entry name" value="Winged helix-like DNA-binding domain superfamily/Winged helix DNA-binding domain"/>
    <property type="match status" value="1"/>
</dbReference>
<proteinExistence type="predicted"/>
<dbReference type="Pfam" id="PF09339">
    <property type="entry name" value="HTH_IclR"/>
    <property type="match status" value="1"/>
</dbReference>
<dbReference type="PANTHER" id="PTHR30136">
    <property type="entry name" value="HELIX-TURN-HELIX TRANSCRIPTIONAL REGULATOR, ICLR FAMILY"/>
    <property type="match status" value="1"/>
</dbReference>
<dbReference type="InterPro" id="IPR011991">
    <property type="entry name" value="ArsR-like_HTH"/>
</dbReference>